<protein>
    <recommendedName>
        <fullName evidence="1">2-(3-amino-3-carboxypropyl)histidine synthase</fullName>
        <ecNumber evidence="1">2.5.1.108</ecNumber>
    </recommendedName>
</protein>
<dbReference type="GO" id="GO:0090560">
    <property type="term" value="F:2-(3-amino-3-carboxypropyl)histidine synthase activity"/>
    <property type="evidence" value="ECO:0007669"/>
    <property type="project" value="UniProtKB-EC"/>
</dbReference>
<proteinExistence type="predicted"/>
<dbReference type="EMBL" id="LKCM01000313">
    <property type="protein sequence ID" value="KPQ41692.1"/>
    <property type="molecule type" value="Genomic_DNA"/>
</dbReference>
<accession>A0A0P8CG85</accession>
<evidence type="ECO:0000313" key="5">
    <source>
        <dbReference type="EMBL" id="KPQ41692.1"/>
    </source>
</evidence>
<evidence type="ECO:0000256" key="2">
    <source>
        <dbReference type="ARBA" id="ARBA00022679"/>
    </source>
</evidence>
<sequence length="196" mass="21965">MKNQFDFDLEKIINIIKEKHFKKVGLQFPEGFKRQAFSVSQMLEERTGADILISGNPCFGACDIDISLAGKVEIMFHFGHSKMGNFDNVVFIETRSNVDVLPCVKTALPLLAANKIGLITTVQHIHKLDEVSNFLLEHGMEGITGKGDLRVSYPGQVLGCNFTAARLDCDEYLYIGNYSFSRGDRHTEWMENTAAI</sequence>
<dbReference type="InterPro" id="IPR042263">
    <property type="entry name" value="DPH1/DPH2_1"/>
</dbReference>
<dbReference type="EC" id="2.5.1.108" evidence="1"/>
<gene>
    <name evidence="5" type="primary">dph2</name>
    <name evidence="5" type="ORF">MPEBLZ_03780</name>
</gene>
<organism evidence="5 6">
    <name type="scientific">Candidatus Methanoperedens nitratireducens</name>
    <dbReference type="NCBI Taxonomy" id="1392998"/>
    <lineage>
        <taxon>Archaea</taxon>
        <taxon>Methanobacteriati</taxon>
        <taxon>Methanobacteriota</taxon>
        <taxon>Stenosarchaea group</taxon>
        <taxon>Methanomicrobia</taxon>
        <taxon>Methanosarcinales</taxon>
        <taxon>ANME-2 cluster</taxon>
        <taxon>Candidatus Methanoperedentaceae</taxon>
        <taxon>Candidatus Methanoperedens</taxon>
    </lineage>
</organism>
<dbReference type="InterPro" id="IPR042264">
    <property type="entry name" value="DPH1/DPH2_2"/>
</dbReference>
<dbReference type="Proteomes" id="UP000050360">
    <property type="component" value="Unassembled WGS sequence"/>
</dbReference>
<keyword evidence="3" id="KW-0949">S-adenosyl-L-methionine</keyword>
<keyword evidence="2" id="KW-0808">Transferase</keyword>
<dbReference type="NCBIfam" id="TIGR00322">
    <property type="entry name" value="diphth2_R"/>
    <property type="match status" value="1"/>
</dbReference>
<name>A0A0P8CG85_9EURY</name>
<reference evidence="5 6" key="1">
    <citation type="submission" date="2015-09" db="EMBL/GenBank/DDBJ databases">
        <title>A metagenomics-based metabolic model of nitrate-dependent anaerobic oxidation of methane by Methanoperedens-like archaea.</title>
        <authorList>
            <person name="Arshad A."/>
            <person name="Speth D.R."/>
            <person name="De Graaf R.M."/>
            <person name="Op Den Camp H.J."/>
            <person name="Jetten M.S."/>
            <person name="Welte C.U."/>
        </authorList>
    </citation>
    <scope>NUCLEOTIDE SEQUENCE [LARGE SCALE GENOMIC DNA]</scope>
</reference>
<dbReference type="PATRIC" id="fig|1719120.3.peg.4109"/>
<dbReference type="PANTHER" id="PTHR10762:SF1">
    <property type="entry name" value="2-(3-AMINO-3-CARBOXYPROPYL)HISTIDINE SYNTHASE SUBUNIT 1"/>
    <property type="match status" value="1"/>
</dbReference>
<evidence type="ECO:0000256" key="1">
    <source>
        <dbReference type="ARBA" id="ARBA00012221"/>
    </source>
</evidence>
<comment type="catalytic activity">
    <reaction evidence="4">
        <text>L-histidyl-[translation elongation factor 2] + S-adenosyl-L-methionine = 2-[(3S)-amino-3-carboxypropyl]-L-histidyl-[translation elongation factor 2] + S-methyl-5'-thioadenosine + H(+)</text>
        <dbReference type="Rhea" id="RHEA:36783"/>
        <dbReference type="Rhea" id="RHEA-COMP:9748"/>
        <dbReference type="Rhea" id="RHEA-COMP:9749"/>
        <dbReference type="ChEBI" id="CHEBI:15378"/>
        <dbReference type="ChEBI" id="CHEBI:17509"/>
        <dbReference type="ChEBI" id="CHEBI:29979"/>
        <dbReference type="ChEBI" id="CHEBI:59789"/>
        <dbReference type="ChEBI" id="CHEBI:73995"/>
        <dbReference type="EC" id="2.5.1.108"/>
    </reaction>
</comment>
<evidence type="ECO:0000256" key="4">
    <source>
        <dbReference type="ARBA" id="ARBA00048403"/>
    </source>
</evidence>
<dbReference type="Gene3D" id="3.40.50.11850">
    <property type="entry name" value="Diphthamide synthesis DPH1/DPH2 domain 2"/>
    <property type="match status" value="1"/>
</dbReference>
<comment type="caution">
    <text evidence="5">The sequence shown here is derived from an EMBL/GenBank/DDBJ whole genome shotgun (WGS) entry which is preliminary data.</text>
</comment>
<dbReference type="PANTHER" id="PTHR10762">
    <property type="entry name" value="DIPHTHAMIDE BIOSYNTHESIS PROTEIN"/>
    <property type="match status" value="1"/>
</dbReference>
<dbReference type="GO" id="GO:0017183">
    <property type="term" value="P:protein histidyl modification to diphthamide"/>
    <property type="evidence" value="ECO:0007669"/>
    <property type="project" value="InterPro"/>
</dbReference>
<dbReference type="InterPro" id="IPR016435">
    <property type="entry name" value="DPH1/DPH2"/>
</dbReference>
<dbReference type="Gene3D" id="3.40.50.11840">
    <property type="entry name" value="Diphthamide synthesis DPH1/DPH2 domain 1"/>
    <property type="match status" value="1"/>
</dbReference>
<dbReference type="Pfam" id="PF01866">
    <property type="entry name" value="Diphthamide_syn"/>
    <property type="match status" value="1"/>
</dbReference>
<dbReference type="SFLD" id="SFLDS00032">
    <property type="entry name" value="Radical_SAM_3-amino-3-carboxyp"/>
    <property type="match status" value="1"/>
</dbReference>
<evidence type="ECO:0000256" key="3">
    <source>
        <dbReference type="ARBA" id="ARBA00022691"/>
    </source>
</evidence>
<dbReference type="AlphaFoldDB" id="A0A0P8CG85"/>
<evidence type="ECO:0000313" key="6">
    <source>
        <dbReference type="Proteomes" id="UP000050360"/>
    </source>
</evidence>